<organism evidence="1 2">
    <name type="scientific">[Clostridium] methylpentosum DSM 5476</name>
    <dbReference type="NCBI Taxonomy" id="537013"/>
    <lineage>
        <taxon>Bacteria</taxon>
        <taxon>Bacillati</taxon>
        <taxon>Bacillota</taxon>
        <taxon>Clostridia</taxon>
        <taxon>Eubacteriales</taxon>
        <taxon>Oscillospiraceae</taxon>
        <taxon>Oscillospiraceae incertae sedis</taxon>
    </lineage>
</organism>
<gene>
    <name evidence="1" type="ORF">CLOSTMETH_03125</name>
</gene>
<reference evidence="1 2" key="2">
    <citation type="submission" date="2009-02" db="EMBL/GenBank/DDBJ databases">
        <title>Draft genome sequence of Clostridium methylpentosum (DSM 5476).</title>
        <authorList>
            <person name="Sudarsanam P."/>
            <person name="Ley R."/>
            <person name="Guruge J."/>
            <person name="Turnbaugh P.J."/>
            <person name="Mahowald M."/>
            <person name="Liep D."/>
            <person name="Gordon J."/>
        </authorList>
    </citation>
    <scope>NUCLEOTIDE SEQUENCE [LARGE SCALE GENOMIC DNA]</scope>
    <source>
        <strain evidence="1 2">DSM 5476</strain>
    </source>
</reference>
<dbReference type="Proteomes" id="UP000003340">
    <property type="component" value="Unassembled WGS sequence"/>
</dbReference>
<accession>C0EGY1</accession>
<reference evidence="1 2" key="1">
    <citation type="submission" date="2009-01" db="EMBL/GenBank/DDBJ databases">
        <authorList>
            <person name="Fulton L."/>
            <person name="Clifton S."/>
            <person name="Fulton B."/>
            <person name="Xu J."/>
            <person name="Minx P."/>
            <person name="Pepin K.H."/>
            <person name="Johnson M."/>
            <person name="Bhonagiri V."/>
            <person name="Nash W.E."/>
            <person name="Mardis E.R."/>
            <person name="Wilson R.K."/>
        </authorList>
    </citation>
    <scope>NUCLEOTIDE SEQUENCE [LARGE SCALE GENOMIC DNA]</scope>
    <source>
        <strain evidence="1 2">DSM 5476</strain>
    </source>
</reference>
<dbReference type="EMBL" id="ACEC01000113">
    <property type="protein sequence ID" value="EEG29234.1"/>
    <property type="molecule type" value="Genomic_DNA"/>
</dbReference>
<dbReference type="AlphaFoldDB" id="C0EGY1"/>
<name>C0EGY1_9FIRM</name>
<dbReference type="HOGENOM" id="CLU_2463648_0_0_9"/>
<sequence length="88" mass="9959">MEKKRKVKQPVDDFVQADQLTPPTVDLIQQQNQAAQPTDDYPFGFNDKASFSNAAEDHTPASIVGMETDLFEGYPGGKKMKHKDRYQK</sequence>
<evidence type="ECO:0000313" key="2">
    <source>
        <dbReference type="Proteomes" id="UP000003340"/>
    </source>
</evidence>
<proteinExistence type="predicted"/>
<evidence type="ECO:0000313" key="1">
    <source>
        <dbReference type="EMBL" id="EEG29234.1"/>
    </source>
</evidence>
<keyword evidence="2" id="KW-1185">Reference proteome</keyword>
<dbReference type="STRING" id="537013.CLOSTMETH_03125"/>
<protein>
    <submittedName>
        <fullName evidence="1">Uncharacterized protein</fullName>
    </submittedName>
</protein>
<comment type="caution">
    <text evidence="1">The sequence shown here is derived from an EMBL/GenBank/DDBJ whole genome shotgun (WGS) entry which is preliminary data.</text>
</comment>